<reference evidence="1 2" key="1">
    <citation type="journal article" date="2021" name="BMC Genomics">
        <title>Datura genome reveals duplications of psychoactive alkaloid biosynthetic genes and high mutation rate following tissue culture.</title>
        <authorList>
            <person name="Rajewski A."/>
            <person name="Carter-House D."/>
            <person name="Stajich J."/>
            <person name="Litt A."/>
        </authorList>
    </citation>
    <scope>NUCLEOTIDE SEQUENCE [LARGE SCALE GENOMIC DNA]</scope>
    <source>
        <strain evidence="1">AR-01</strain>
    </source>
</reference>
<organism evidence="1 2">
    <name type="scientific">Datura stramonium</name>
    <name type="common">Jimsonweed</name>
    <name type="synonym">Common thornapple</name>
    <dbReference type="NCBI Taxonomy" id="4076"/>
    <lineage>
        <taxon>Eukaryota</taxon>
        <taxon>Viridiplantae</taxon>
        <taxon>Streptophyta</taxon>
        <taxon>Embryophyta</taxon>
        <taxon>Tracheophyta</taxon>
        <taxon>Spermatophyta</taxon>
        <taxon>Magnoliopsida</taxon>
        <taxon>eudicotyledons</taxon>
        <taxon>Gunneridae</taxon>
        <taxon>Pentapetalae</taxon>
        <taxon>asterids</taxon>
        <taxon>lamiids</taxon>
        <taxon>Solanales</taxon>
        <taxon>Solanaceae</taxon>
        <taxon>Solanoideae</taxon>
        <taxon>Datureae</taxon>
        <taxon>Datura</taxon>
    </lineage>
</organism>
<gene>
    <name evidence="1" type="ORF">HAX54_003495</name>
</gene>
<evidence type="ECO:0000313" key="2">
    <source>
        <dbReference type="Proteomes" id="UP000823775"/>
    </source>
</evidence>
<keyword evidence="2" id="KW-1185">Reference proteome</keyword>
<accession>A0ABS8RTM4</accession>
<comment type="caution">
    <text evidence="1">The sequence shown here is derived from an EMBL/GenBank/DDBJ whole genome shotgun (WGS) entry which is preliminary data.</text>
</comment>
<sequence>MKHRIYHALPTLNTREDAARAYDREAIEFRVAYDAPMPVEGHIQGITRKKKGRKFQGILDLKPKTKGFSAVANPCAVTGSALSDTSVEGETQTKKSPAVRILPEMETGENEIVRGWRKLLLPCCELCESQVPSRVCRRERRNEKHRD</sequence>
<proteinExistence type="predicted"/>
<name>A0ABS8RTM4_DATST</name>
<dbReference type="EMBL" id="JACEIK010000116">
    <property type="protein sequence ID" value="MCD7450077.1"/>
    <property type="molecule type" value="Genomic_DNA"/>
</dbReference>
<protein>
    <submittedName>
        <fullName evidence="1">Uncharacterized protein</fullName>
    </submittedName>
</protein>
<dbReference type="Proteomes" id="UP000823775">
    <property type="component" value="Unassembled WGS sequence"/>
</dbReference>
<evidence type="ECO:0000313" key="1">
    <source>
        <dbReference type="EMBL" id="MCD7450077.1"/>
    </source>
</evidence>